<comment type="caution">
    <text evidence="2">The sequence shown here is derived from an EMBL/GenBank/DDBJ whole genome shotgun (WGS) entry which is preliminary data.</text>
</comment>
<accession>A0A836AFY8</accession>
<dbReference type="Proteomes" id="UP000664991">
    <property type="component" value="Unassembled WGS sequence"/>
</dbReference>
<reference evidence="2 3" key="1">
    <citation type="submission" date="2020-12" db="EMBL/GenBank/DDBJ databases">
        <title>De novo assembly of Tibetan sheep genome.</title>
        <authorList>
            <person name="Li X."/>
        </authorList>
    </citation>
    <scope>NUCLEOTIDE SEQUENCE [LARGE SCALE GENOMIC DNA]</scope>
    <source>
        <tissue evidence="2">Heart</tissue>
    </source>
</reference>
<feature type="compositionally biased region" description="Basic and acidic residues" evidence="1">
    <location>
        <begin position="434"/>
        <end position="453"/>
    </location>
</feature>
<evidence type="ECO:0000313" key="3">
    <source>
        <dbReference type="Proteomes" id="UP000664991"/>
    </source>
</evidence>
<name>A0A836AFY8_SHEEP</name>
<feature type="region of interest" description="Disordered" evidence="1">
    <location>
        <begin position="413"/>
        <end position="464"/>
    </location>
</feature>
<dbReference type="EMBL" id="JAEMGP010000001">
    <property type="protein sequence ID" value="KAG5216266.1"/>
    <property type="molecule type" value="Genomic_DNA"/>
</dbReference>
<gene>
    <name evidence="2" type="ORF">JEQ12_001842</name>
</gene>
<dbReference type="AlphaFoldDB" id="A0A836AFY8"/>
<feature type="region of interest" description="Disordered" evidence="1">
    <location>
        <begin position="182"/>
        <end position="208"/>
    </location>
</feature>
<evidence type="ECO:0000313" key="2">
    <source>
        <dbReference type="EMBL" id="KAG5216266.1"/>
    </source>
</evidence>
<evidence type="ECO:0000256" key="1">
    <source>
        <dbReference type="SAM" id="MobiDB-lite"/>
    </source>
</evidence>
<sequence>MAFSNLSACSSDLSYSSRICLPGSCDSCTGSSWQVDDCPESCCEPPCCAPSCCTSAPRLTLLCAPVEGDLGSSRNPPGSGSESPGGHEFNSWSRKIPHVVEQLARVPQLLKPMCSRPISHKRSHSRGKALFACKKEARIQASLTGPQCMWVLKWPRLDAAHSQSFVWLHICNTEVTLLTRSKDENPRTSADLHGPLGNAGGGIGQQGAEEGLTKRSMDPFYLYLPPGDKYQVNHIRYEMARLLKPSTFPSLDEKETFLNMYVQGAALPARIHEESILIEFRFQDLHLGEANVVPQGSEFSQQISTKCLLPAKSETYQQAKHLNIHAQSPLRSLPAAKGSFVNRTEAPESHTAAPNAFQRVAPKCSSGAPQPEMPLPQEDVSLPLLMQQSPPQPHVPDDDVNVWIQQEAWSSSTWEGRAGAGMADPDPLTSYDNCKGRQEKRGKEGDKDGRESFRSAAASTGGLNQTACHTQVAEAGGEMPPAKAPKNRHQAVTWKKTATLGCLHTTCDRLHPWSVEIRLSELMYKKM</sequence>
<organism evidence="2 3">
    <name type="scientific">Ovis aries</name>
    <name type="common">Sheep</name>
    <dbReference type="NCBI Taxonomy" id="9940"/>
    <lineage>
        <taxon>Eukaryota</taxon>
        <taxon>Metazoa</taxon>
        <taxon>Chordata</taxon>
        <taxon>Craniata</taxon>
        <taxon>Vertebrata</taxon>
        <taxon>Euteleostomi</taxon>
        <taxon>Mammalia</taxon>
        <taxon>Eutheria</taxon>
        <taxon>Laurasiatheria</taxon>
        <taxon>Artiodactyla</taxon>
        <taxon>Ruminantia</taxon>
        <taxon>Pecora</taxon>
        <taxon>Bovidae</taxon>
        <taxon>Caprinae</taxon>
        <taxon>Ovis</taxon>
    </lineage>
</organism>
<proteinExistence type="predicted"/>
<protein>
    <submittedName>
        <fullName evidence="2">Uncharacterized protein</fullName>
    </submittedName>
</protein>